<accession>A0A2G9YHM0</accession>
<dbReference type="InterPro" id="IPR011059">
    <property type="entry name" value="Metal-dep_hydrolase_composite"/>
</dbReference>
<feature type="binding site" evidence="6">
    <location>
        <position position="60"/>
    </location>
    <ligand>
        <name>Zn(2+)</name>
        <dbReference type="ChEBI" id="CHEBI:29105"/>
        <label>1</label>
    </ligand>
</feature>
<evidence type="ECO:0000256" key="6">
    <source>
        <dbReference type="HAMAP-Rule" id="MF_00220"/>
    </source>
</evidence>
<dbReference type="GO" id="GO:0008270">
    <property type="term" value="F:zinc ion binding"/>
    <property type="evidence" value="ECO:0007669"/>
    <property type="project" value="UniProtKB-UniRule"/>
</dbReference>
<dbReference type="GO" id="GO:0044205">
    <property type="term" value="P:'de novo' UMP biosynthetic process"/>
    <property type="evidence" value="ECO:0007669"/>
    <property type="project" value="UniProtKB-UniRule"/>
</dbReference>
<gene>
    <name evidence="6" type="primary">pyrC</name>
    <name evidence="8" type="ORF">COX41_06735</name>
</gene>
<feature type="binding site" evidence="6">
    <location>
        <begin position="62"/>
        <end position="64"/>
    </location>
    <ligand>
        <name>substrate</name>
    </ligand>
</feature>
<evidence type="ECO:0000259" key="7">
    <source>
        <dbReference type="Pfam" id="PF12890"/>
    </source>
</evidence>
<feature type="binding site" evidence="6">
    <location>
        <position position="94"/>
    </location>
    <ligand>
        <name>substrate</name>
    </ligand>
</feature>
<comment type="cofactor">
    <cofactor evidence="6">
        <name>Zn(2+)</name>
        <dbReference type="ChEBI" id="CHEBI:29105"/>
    </cofactor>
    <text evidence="6">Binds 2 Zn(2+) ions per subunit.</text>
</comment>
<feature type="binding site" evidence="6">
    <location>
        <position position="232"/>
    </location>
    <ligand>
        <name>Zn(2+)</name>
        <dbReference type="ChEBI" id="CHEBI:29105"/>
        <label>2</label>
    </ligand>
</feature>
<feature type="binding site" evidence="6">
    <location>
        <position position="152"/>
    </location>
    <ligand>
        <name>Zn(2+)</name>
        <dbReference type="ChEBI" id="CHEBI:29105"/>
        <label>2</label>
    </ligand>
</feature>
<name>A0A2G9YHM0_9BACT</name>
<dbReference type="NCBIfam" id="TIGR00857">
    <property type="entry name" value="pyrC_multi"/>
    <property type="match status" value="1"/>
</dbReference>
<evidence type="ECO:0000256" key="5">
    <source>
        <dbReference type="ARBA" id="ARBA00022975"/>
    </source>
</evidence>
<feature type="binding site" evidence="6">
    <location>
        <position position="179"/>
    </location>
    <ligand>
        <name>Zn(2+)</name>
        <dbReference type="ChEBI" id="CHEBI:29105"/>
        <label>2</label>
    </ligand>
</feature>
<keyword evidence="3 6" id="KW-0479">Metal-binding</keyword>
<feature type="binding site" evidence="6">
    <location>
        <position position="152"/>
    </location>
    <ligand>
        <name>Zn(2+)</name>
        <dbReference type="ChEBI" id="CHEBI:29105"/>
        <label>1</label>
    </ligand>
</feature>
<keyword evidence="4 6" id="KW-0378">Hydrolase</keyword>
<dbReference type="GO" id="GO:0006145">
    <property type="term" value="P:purine nucleobase catabolic process"/>
    <property type="evidence" value="ECO:0007669"/>
    <property type="project" value="TreeGrafter"/>
</dbReference>
<dbReference type="InterPro" id="IPR032466">
    <property type="entry name" value="Metal_Hydrolase"/>
</dbReference>
<keyword evidence="6" id="KW-0862">Zinc</keyword>
<dbReference type="SUPFAM" id="SSF51556">
    <property type="entry name" value="Metallo-dependent hydrolases"/>
    <property type="match status" value="1"/>
</dbReference>
<dbReference type="InterPro" id="IPR050138">
    <property type="entry name" value="DHOase/Allantoinase_Hydrolase"/>
</dbReference>
<dbReference type="InterPro" id="IPR004722">
    <property type="entry name" value="DHOase"/>
</dbReference>
<dbReference type="PROSITE" id="PS00482">
    <property type="entry name" value="DIHYDROOROTASE_1"/>
    <property type="match status" value="1"/>
</dbReference>
<feature type="binding site" evidence="6">
    <location>
        <position position="305"/>
    </location>
    <ligand>
        <name>Zn(2+)</name>
        <dbReference type="ChEBI" id="CHEBI:29105"/>
        <label>1</label>
    </ligand>
</feature>
<dbReference type="GO" id="GO:0004038">
    <property type="term" value="F:allantoinase activity"/>
    <property type="evidence" value="ECO:0007669"/>
    <property type="project" value="TreeGrafter"/>
</dbReference>
<comment type="caution">
    <text evidence="8">The sequence shown here is derived from an EMBL/GenBank/DDBJ whole genome shotgun (WGS) entry which is preliminary data.</text>
</comment>
<dbReference type="EC" id="3.5.2.3" evidence="6"/>
<dbReference type="Gene3D" id="2.30.40.10">
    <property type="entry name" value="Urease, subunit C, domain 1"/>
    <property type="match status" value="1"/>
</dbReference>
<evidence type="ECO:0000256" key="3">
    <source>
        <dbReference type="ARBA" id="ARBA00022723"/>
    </source>
</evidence>
<feature type="binding site" evidence="6">
    <location>
        <position position="62"/>
    </location>
    <ligand>
        <name>Zn(2+)</name>
        <dbReference type="ChEBI" id="CHEBI:29105"/>
        <label>1</label>
    </ligand>
</feature>
<comment type="catalytic activity">
    <reaction evidence="6">
        <text>(S)-dihydroorotate + H2O = N-carbamoyl-L-aspartate + H(+)</text>
        <dbReference type="Rhea" id="RHEA:24296"/>
        <dbReference type="ChEBI" id="CHEBI:15377"/>
        <dbReference type="ChEBI" id="CHEBI:15378"/>
        <dbReference type="ChEBI" id="CHEBI:30864"/>
        <dbReference type="ChEBI" id="CHEBI:32814"/>
        <dbReference type="EC" id="3.5.2.3"/>
    </reaction>
</comment>
<feature type="binding site" evidence="6">
    <location>
        <position position="309"/>
    </location>
    <ligand>
        <name>substrate</name>
    </ligand>
</feature>
<dbReference type="Proteomes" id="UP000231292">
    <property type="component" value="Unassembled WGS sequence"/>
</dbReference>
<evidence type="ECO:0000313" key="8">
    <source>
        <dbReference type="EMBL" id="PIP18730.1"/>
    </source>
</evidence>
<organism evidence="8 9">
    <name type="scientific">Candidatus Sherwoodlollariibacterium unditelluris</name>
    <dbReference type="NCBI Taxonomy" id="1974757"/>
    <lineage>
        <taxon>Bacteria</taxon>
        <taxon>Pseudomonadati</taxon>
        <taxon>Candidatus Omnitrophota</taxon>
        <taxon>Candidatus Sherwoodlollariibacterium</taxon>
    </lineage>
</organism>
<dbReference type="AlphaFoldDB" id="A0A2G9YHM0"/>
<protein>
    <recommendedName>
        <fullName evidence="6">Dihydroorotase</fullName>
        <shortName evidence="6">DHOase</shortName>
        <ecNumber evidence="6">3.5.2.3</ecNumber>
    </recommendedName>
</protein>
<dbReference type="GO" id="GO:0005737">
    <property type="term" value="C:cytoplasm"/>
    <property type="evidence" value="ECO:0007669"/>
    <property type="project" value="TreeGrafter"/>
</dbReference>
<dbReference type="UniPathway" id="UPA00070">
    <property type="reaction ID" value="UER00117"/>
</dbReference>
<reference evidence="8 9" key="1">
    <citation type="submission" date="2017-09" db="EMBL/GenBank/DDBJ databases">
        <title>Depth-based differentiation of microbial function through sediment-hosted aquifers and enrichment of novel symbionts in the deep terrestrial subsurface.</title>
        <authorList>
            <person name="Probst A.J."/>
            <person name="Ladd B."/>
            <person name="Jarett J.K."/>
            <person name="Geller-Mcgrath D.E."/>
            <person name="Sieber C.M."/>
            <person name="Emerson J.B."/>
            <person name="Anantharaman K."/>
            <person name="Thomas B.C."/>
            <person name="Malmstrom R."/>
            <person name="Stieglmeier M."/>
            <person name="Klingl A."/>
            <person name="Woyke T."/>
            <person name="Ryan C.M."/>
            <person name="Banfield J.F."/>
        </authorList>
    </citation>
    <scope>NUCLEOTIDE SEQUENCE [LARGE SCALE GENOMIC DNA]</scope>
    <source>
        <strain evidence="8">CG23_combo_of_CG06-09_8_20_14_all_41_10</strain>
    </source>
</reference>
<proteinExistence type="inferred from homology"/>
<dbReference type="Pfam" id="PF12890">
    <property type="entry name" value="DHOase"/>
    <property type="match status" value="1"/>
</dbReference>
<evidence type="ECO:0000256" key="2">
    <source>
        <dbReference type="ARBA" id="ARBA00010286"/>
    </source>
</evidence>
<dbReference type="InterPro" id="IPR002195">
    <property type="entry name" value="Dihydroorotase_CS"/>
</dbReference>
<evidence type="ECO:0000313" key="9">
    <source>
        <dbReference type="Proteomes" id="UP000231292"/>
    </source>
</evidence>
<sequence length="426" mass="46522">MKILIRNGRVIDPANNIDETLDILVENSKISKVSKDIKNSADKTIDAADKIVLPGLVDMHVHLREPGREDKETICSGTKAGLKGGVTTLLAMPNTSPSIDSVKTLELVKKIIQKTAEANVFITAAITKARQGKELTDIARLKKEGIVAITDDGASVDNEELLLKALKIAKKEKILVLCHCEDKSLSKNGVVNLGFTSTRMGLRGISKESEYKRVERDIKLAEKADSPIHIAHVSCKESVEIIALAKGKGIKVTSDTCPHYFALSDAAVLGYDTNMKMNPPLRSKDDVGAIKKGLKNGIIDAIASDHAPHTENEKDIEFERAEFGVIGLETELAVAITELVHTGLLTWLDLARKMSLEPAKILRIKKGTLSVGTDADLIVLSPDKEWIVEKQNLISKSKNSCFLGRKLKGSVEYTICNGKIAYRWNS</sequence>
<dbReference type="InterPro" id="IPR024403">
    <property type="entry name" value="DHOase_cat"/>
</dbReference>
<dbReference type="CDD" id="cd01317">
    <property type="entry name" value="DHOase_IIa"/>
    <property type="match status" value="1"/>
</dbReference>
<dbReference type="HAMAP" id="MF_00220_B">
    <property type="entry name" value="PyrC_classI_B"/>
    <property type="match status" value="1"/>
</dbReference>
<dbReference type="PANTHER" id="PTHR43668:SF2">
    <property type="entry name" value="ALLANTOINASE"/>
    <property type="match status" value="1"/>
</dbReference>
<feature type="domain" description="Dihydroorotase catalytic" evidence="7">
    <location>
        <begin position="50"/>
        <end position="238"/>
    </location>
</feature>
<evidence type="ECO:0000256" key="1">
    <source>
        <dbReference type="ARBA" id="ARBA00002368"/>
    </source>
</evidence>
<comment type="pathway">
    <text evidence="6">Pyrimidine metabolism; UMP biosynthesis via de novo pathway; (S)-dihydroorotate from bicarbonate: step 3/3.</text>
</comment>
<dbReference type="EMBL" id="PCRK01000172">
    <property type="protein sequence ID" value="PIP18730.1"/>
    <property type="molecule type" value="Genomic_DNA"/>
</dbReference>
<feature type="binding site" evidence="6">
    <location>
        <begin position="323"/>
        <end position="324"/>
    </location>
    <ligand>
        <name>substrate</name>
    </ligand>
</feature>
<dbReference type="Gene3D" id="3.20.20.140">
    <property type="entry name" value="Metal-dependent hydrolases"/>
    <property type="match status" value="1"/>
</dbReference>
<dbReference type="GO" id="GO:0004151">
    <property type="term" value="F:dihydroorotase activity"/>
    <property type="evidence" value="ECO:0007669"/>
    <property type="project" value="UniProtKB-UniRule"/>
</dbReference>
<dbReference type="PANTHER" id="PTHR43668">
    <property type="entry name" value="ALLANTOINASE"/>
    <property type="match status" value="1"/>
</dbReference>
<feature type="binding site" evidence="6">
    <location>
        <position position="278"/>
    </location>
    <ligand>
        <name>substrate</name>
    </ligand>
</feature>
<dbReference type="SUPFAM" id="SSF51338">
    <property type="entry name" value="Composite domain of metallo-dependent hydrolases"/>
    <property type="match status" value="1"/>
</dbReference>
<evidence type="ECO:0000256" key="4">
    <source>
        <dbReference type="ARBA" id="ARBA00022801"/>
    </source>
</evidence>
<keyword evidence="5 6" id="KW-0665">Pyrimidine biosynthesis</keyword>
<comment type="function">
    <text evidence="1 6">Catalyzes the reversible cyclization of carbamoyl aspartate to dihydroorotate.</text>
</comment>
<feature type="active site" evidence="6">
    <location>
        <position position="305"/>
    </location>
</feature>
<dbReference type="PROSITE" id="PS00483">
    <property type="entry name" value="DIHYDROOROTASE_2"/>
    <property type="match status" value="1"/>
</dbReference>
<comment type="similarity">
    <text evidence="2 6">Belongs to the metallo-dependent hydrolases superfamily. DHOase family. Class I DHOase subfamily.</text>
</comment>